<evidence type="ECO:0000259" key="3">
    <source>
        <dbReference type="PROSITE" id="PS50048"/>
    </source>
</evidence>
<organism evidence="4 5">
    <name type="scientific">Epicoccum nigrum</name>
    <name type="common">Soil fungus</name>
    <name type="synonym">Epicoccum purpurascens</name>
    <dbReference type="NCBI Taxonomy" id="105696"/>
    <lineage>
        <taxon>Eukaryota</taxon>
        <taxon>Fungi</taxon>
        <taxon>Dikarya</taxon>
        <taxon>Ascomycota</taxon>
        <taxon>Pezizomycotina</taxon>
        <taxon>Dothideomycetes</taxon>
        <taxon>Pleosporomycetidae</taxon>
        <taxon>Pleosporales</taxon>
        <taxon>Pleosporineae</taxon>
        <taxon>Didymellaceae</taxon>
        <taxon>Epicoccum</taxon>
    </lineage>
</organism>
<evidence type="ECO:0000313" key="5">
    <source>
        <dbReference type="Proteomes" id="UP000193240"/>
    </source>
</evidence>
<dbReference type="InterPro" id="IPR036864">
    <property type="entry name" value="Zn2-C6_fun-type_DNA-bd_sf"/>
</dbReference>
<feature type="region of interest" description="Disordered" evidence="2">
    <location>
        <begin position="1"/>
        <end position="31"/>
    </location>
</feature>
<dbReference type="EMBL" id="KZ107847">
    <property type="protein sequence ID" value="OSS48020.1"/>
    <property type="molecule type" value="Genomic_DNA"/>
</dbReference>
<evidence type="ECO:0000256" key="2">
    <source>
        <dbReference type="SAM" id="MobiDB-lite"/>
    </source>
</evidence>
<accession>A0A1Y2LW03</accession>
<dbReference type="AlphaFoldDB" id="A0A1Y2LW03"/>
<evidence type="ECO:0000256" key="1">
    <source>
        <dbReference type="ARBA" id="ARBA00023242"/>
    </source>
</evidence>
<dbReference type="STRING" id="105696.A0A1Y2LW03"/>
<gene>
    <name evidence="4" type="ORF">B5807_06518</name>
</gene>
<feature type="compositionally biased region" description="Low complexity" evidence="2">
    <location>
        <begin position="8"/>
        <end position="17"/>
    </location>
</feature>
<dbReference type="PANTHER" id="PTHR47256:SF1">
    <property type="entry name" value="ZN(II)2CYS6 TRANSCRIPTION FACTOR (EUROFUNG)"/>
    <property type="match status" value="1"/>
</dbReference>
<dbReference type="SMART" id="SM00066">
    <property type="entry name" value="GAL4"/>
    <property type="match status" value="1"/>
</dbReference>
<dbReference type="InterPro" id="IPR001138">
    <property type="entry name" value="Zn2Cys6_DnaBD"/>
</dbReference>
<keyword evidence="1" id="KW-0539">Nucleus</keyword>
<reference evidence="4 5" key="1">
    <citation type="journal article" date="2017" name="Genome Announc.">
        <title>Genome sequence of the saprophytic ascomycete Epicoccum nigrum ICMP 19927 strain isolated from New Zealand.</title>
        <authorList>
            <person name="Fokin M."/>
            <person name="Fleetwood D."/>
            <person name="Weir B.S."/>
            <person name="Villas-Boas S.G."/>
        </authorList>
    </citation>
    <scope>NUCLEOTIDE SEQUENCE [LARGE SCALE GENOMIC DNA]</scope>
    <source>
        <strain evidence="4 5">ICMP 19927</strain>
    </source>
</reference>
<evidence type="ECO:0000313" key="4">
    <source>
        <dbReference type="EMBL" id="OSS48020.1"/>
    </source>
</evidence>
<keyword evidence="5" id="KW-1185">Reference proteome</keyword>
<dbReference type="InterPro" id="IPR053187">
    <property type="entry name" value="Notoamide_regulator"/>
</dbReference>
<dbReference type="CDD" id="cd00067">
    <property type="entry name" value="GAL4"/>
    <property type="match status" value="1"/>
</dbReference>
<dbReference type="SUPFAM" id="SSF57701">
    <property type="entry name" value="Zn2/Cys6 DNA-binding domain"/>
    <property type="match status" value="1"/>
</dbReference>
<protein>
    <recommendedName>
        <fullName evidence="3">Zn(2)-C6 fungal-type domain-containing protein</fullName>
    </recommendedName>
</protein>
<dbReference type="CDD" id="cd12148">
    <property type="entry name" value="fungal_TF_MHR"/>
    <property type="match status" value="1"/>
</dbReference>
<feature type="domain" description="Zn(2)-C6 fungal-type" evidence="3">
    <location>
        <begin position="35"/>
        <end position="65"/>
    </location>
</feature>
<dbReference type="Pfam" id="PF00172">
    <property type="entry name" value="Zn_clus"/>
    <property type="match status" value="1"/>
</dbReference>
<dbReference type="GO" id="GO:0000981">
    <property type="term" value="F:DNA-binding transcription factor activity, RNA polymerase II-specific"/>
    <property type="evidence" value="ECO:0007669"/>
    <property type="project" value="InterPro"/>
</dbReference>
<dbReference type="PANTHER" id="PTHR47256">
    <property type="entry name" value="ZN(II)2CYS6 TRANSCRIPTION FACTOR (EUROFUNG)-RELATED"/>
    <property type="match status" value="1"/>
</dbReference>
<dbReference type="PROSITE" id="PS50048">
    <property type="entry name" value="ZN2_CY6_FUNGAL_2"/>
    <property type="match status" value="1"/>
</dbReference>
<dbReference type="GO" id="GO:0008270">
    <property type="term" value="F:zinc ion binding"/>
    <property type="evidence" value="ECO:0007669"/>
    <property type="project" value="InterPro"/>
</dbReference>
<dbReference type="PROSITE" id="PS00463">
    <property type="entry name" value="ZN2_CY6_FUNGAL_1"/>
    <property type="match status" value="1"/>
</dbReference>
<proteinExistence type="predicted"/>
<sequence>MNNNSQILRPLLPATRPRSPPPAGPSSKRKRVSVACNECRQKRIGCDGCRPACAACTRRDRRCVYMNEEDLEMRPTVLKRENIALREKLVAFQEIFEHLQSRTQHVAHSSMQRLSAGDDPSDVLKTLRGELPHATLSEQSAARAMLPPVHSDGEFELLVRHPKAYYAFDLPTVAQDNISSLFRGGQTSHEHFSQLELVKSTAQPSNHPKYCDPRLEALDISFWTSVPVTDDLAASAISLYLETHHPIWSFFDASQFIDDLVSCRADSYSTCSPLLVSSLLAFAMQGYSSIDPAASQYSYQFEEQAEKLFSAEGKHDSLPTIAALPLLYTSIGTHGDVPRAVQYLTAANNAADRMNLFGDLDPDTLGSPNTIAASSQAAWGLFNFLVQMVQFQVLPPLQHPPTVPLPEELRSSQSRESGRGAEGVGISLALAEVKQAQSIFCRLWVIVNEVYFIYRDKKFSAKSLGFALGKYHKLLELADTLPQSMLRLGKTPHWVLILHTIIHMVVLDLFRPYIAEEEQHGFRVYVAEKSSPRTIFAASVVQLKSLLFAFAIEYTPAYWNLGLSGAMVFTVNAVLNDIQDKDRTSYLLFCMGMSQRLLRPYVYMIETIRAILAFATDKGAISSADAIRIEAESAALQRAKYLDRSKGGWVVAPSADDHVAGNIATLAERFETITLFDEFTEGIA</sequence>
<dbReference type="InParanoid" id="A0A1Y2LW03"/>
<name>A0A1Y2LW03_EPING</name>
<dbReference type="Gene3D" id="4.10.240.10">
    <property type="entry name" value="Zn(2)-C6 fungal-type DNA-binding domain"/>
    <property type="match status" value="1"/>
</dbReference>
<dbReference type="Proteomes" id="UP000193240">
    <property type="component" value="Unassembled WGS sequence"/>
</dbReference>
<dbReference type="OMA" id="HDESIAI"/>